<evidence type="ECO:0000313" key="3">
    <source>
        <dbReference type="Proteomes" id="UP000548476"/>
    </source>
</evidence>
<sequence length="219" mass="24042">MTPTSTQREGDKVLDNGSAGHCAATPAEVLARRLGLTAMGERLPTARVRVYGHEARLVCRLDPHEHVRRAGVAQRRLVLADWGPLNLLMGLPHEEPVPVSTLSNRERGMISRLPQWTHELRDGHIRRLARPPLRPVLAVVGATRWSEGLDAAVTYRPFCAPVVELNVGLDDPFAPMEAADRGIGLIVDGDSLVEPTPARPCPSATSWWLAEHAYRRMAG</sequence>
<keyword evidence="3" id="KW-1185">Reference proteome</keyword>
<proteinExistence type="predicted"/>
<evidence type="ECO:0000313" key="2">
    <source>
        <dbReference type="EMBL" id="MBB6036598.1"/>
    </source>
</evidence>
<feature type="region of interest" description="Disordered" evidence="1">
    <location>
        <begin position="1"/>
        <end position="20"/>
    </location>
</feature>
<gene>
    <name evidence="2" type="ORF">HNR73_004469</name>
</gene>
<dbReference type="RefSeq" id="WP_184789432.1">
    <property type="nucleotide sequence ID" value="NZ_BONT01000031.1"/>
</dbReference>
<dbReference type="EMBL" id="JACHGT010000009">
    <property type="protein sequence ID" value="MBB6036598.1"/>
    <property type="molecule type" value="Genomic_DNA"/>
</dbReference>
<reference evidence="2 3" key="1">
    <citation type="submission" date="2020-08" db="EMBL/GenBank/DDBJ databases">
        <title>Genomic Encyclopedia of Type Strains, Phase IV (KMG-IV): sequencing the most valuable type-strain genomes for metagenomic binning, comparative biology and taxonomic classification.</title>
        <authorList>
            <person name="Goeker M."/>
        </authorList>
    </citation>
    <scope>NUCLEOTIDE SEQUENCE [LARGE SCALE GENOMIC DNA]</scope>
    <source>
        <strain evidence="2 3">YIM 65646</strain>
    </source>
</reference>
<organism evidence="2 3">
    <name type="scientific">Phytomonospora endophytica</name>
    <dbReference type="NCBI Taxonomy" id="714109"/>
    <lineage>
        <taxon>Bacteria</taxon>
        <taxon>Bacillati</taxon>
        <taxon>Actinomycetota</taxon>
        <taxon>Actinomycetes</taxon>
        <taxon>Micromonosporales</taxon>
        <taxon>Micromonosporaceae</taxon>
        <taxon>Phytomonospora</taxon>
    </lineage>
</organism>
<comment type="caution">
    <text evidence="2">The sequence shown here is derived from an EMBL/GenBank/DDBJ whole genome shotgun (WGS) entry which is preliminary data.</text>
</comment>
<evidence type="ECO:0000256" key="1">
    <source>
        <dbReference type="SAM" id="MobiDB-lite"/>
    </source>
</evidence>
<accession>A0A841FS69</accession>
<name>A0A841FS69_9ACTN</name>
<protein>
    <submittedName>
        <fullName evidence="2">Uncharacterized protein</fullName>
    </submittedName>
</protein>
<dbReference type="Proteomes" id="UP000548476">
    <property type="component" value="Unassembled WGS sequence"/>
</dbReference>
<dbReference type="AlphaFoldDB" id="A0A841FS69"/>